<proteinExistence type="predicted"/>
<dbReference type="InterPro" id="IPR016040">
    <property type="entry name" value="NAD(P)-bd_dom"/>
</dbReference>
<keyword evidence="3" id="KW-1185">Reference proteome</keyword>
<dbReference type="AlphaFoldDB" id="A0A222FG86"/>
<dbReference type="InterPro" id="IPR036291">
    <property type="entry name" value="NAD(P)-bd_dom_sf"/>
</dbReference>
<dbReference type="Pfam" id="PF16363">
    <property type="entry name" value="GDP_Man_Dehyd"/>
    <property type="match status" value="1"/>
</dbReference>
<dbReference type="RefSeq" id="WP_094058732.1">
    <property type="nucleotide sequence ID" value="NZ_CP022530.1"/>
</dbReference>
<reference evidence="2 3" key="1">
    <citation type="submission" date="2017-07" db="EMBL/GenBank/DDBJ databases">
        <title>Annotated genome sequence of Bacterioplanes sanyensis isolated from Red Sea.</title>
        <authorList>
            <person name="Rehman Z.U."/>
        </authorList>
    </citation>
    <scope>NUCLEOTIDE SEQUENCE [LARGE SCALE GENOMIC DNA]</scope>
    <source>
        <strain evidence="2 3">NV9</strain>
    </source>
</reference>
<gene>
    <name evidence="2" type="ORF">CHH28_01970</name>
</gene>
<dbReference type="EMBL" id="CP022530">
    <property type="protein sequence ID" value="ASP37514.1"/>
    <property type="molecule type" value="Genomic_DNA"/>
</dbReference>
<evidence type="ECO:0000259" key="1">
    <source>
        <dbReference type="Pfam" id="PF16363"/>
    </source>
</evidence>
<protein>
    <recommendedName>
        <fullName evidence="1">NAD(P)-binding domain-containing protein</fullName>
    </recommendedName>
</protein>
<name>A0A222FG86_9GAMM</name>
<dbReference type="Proteomes" id="UP000202440">
    <property type="component" value="Chromosome"/>
</dbReference>
<accession>A0A222FG86</accession>
<sequence>MSPVILITGASGFVGQYLLPALRQRWPQAQLEATCLAAELPAANADCRWHQLDILDSHAVMQCISQIKPDLTIHLAAQANVGLSFSHADLTWRVNLQGSLNVFNALASLPACGLLYVSSSDVYGGSFRLGQPLNEQIALQPLNPYAASKAAADLAAGTLAATSAVRVVRARPFNHSGPGQALGFVLPDFAAQIAQIEAGKLAGLKIGNLQAARDFMHVRDVVAAYVSLAAELLAPDSQLCSGEAVNIASGSATPVQQVLDTLLQQAKVEVTVETDPSRLRASDIPLAAGDAARLRELTGWQPRFELRHIVSDVLQDWRQRVASNNA</sequence>
<dbReference type="KEGG" id="bsan:CHH28_01970"/>
<dbReference type="Gene3D" id="3.90.25.10">
    <property type="entry name" value="UDP-galactose 4-epimerase, domain 1"/>
    <property type="match status" value="1"/>
</dbReference>
<evidence type="ECO:0000313" key="3">
    <source>
        <dbReference type="Proteomes" id="UP000202440"/>
    </source>
</evidence>
<dbReference type="Gene3D" id="3.40.50.720">
    <property type="entry name" value="NAD(P)-binding Rossmann-like Domain"/>
    <property type="match status" value="1"/>
</dbReference>
<dbReference type="OrthoDB" id="9801056at2"/>
<dbReference type="SUPFAM" id="SSF51735">
    <property type="entry name" value="NAD(P)-binding Rossmann-fold domains"/>
    <property type="match status" value="1"/>
</dbReference>
<feature type="domain" description="NAD(P)-binding" evidence="1">
    <location>
        <begin position="6"/>
        <end position="312"/>
    </location>
</feature>
<evidence type="ECO:0000313" key="2">
    <source>
        <dbReference type="EMBL" id="ASP37514.1"/>
    </source>
</evidence>
<organism evidence="2 3">
    <name type="scientific">Bacterioplanes sanyensis</name>
    <dbReference type="NCBI Taxonomy" id="1249553"/>
    <lineage>
        <taxon>Bacteria</taxon>
        <taxon>Pseudomonadati</taxon>
        <taxon>Pseudomonadota</taxon>
        <taxon>Gammaproteobacteria</taxon>
        <taxon>Oceanospirillales</taxon>
        <taxon>Oceanospirillaceae</taxon>
        <taxon>Bacterioplanes</taxon>
    </lineage>
</organism>
<dbReference type="PANTHER" id="PTHR43000">
    <property type="entry name" value="DTDP-D-GLUCOSE 4,6-DEHYDRATASE-RELATED"/>
    <property type="match status" value="1"/>
</dbReference>